<reference evidence="15 16" key="1">
    <citation type="submission" date="2021-05" db="EMBL/GenBank/DDBJ databases">
        <title>Genome Assembly of Synthetic Allotetraploid Brassica napus Reveals Homoeologous Exchanges between Subgenomes.</title>
        <authorList>
            <person name="Davis J.T."/>
        </authorList>
    </citation>
    <scope>NUCLEOTIDE SEQUENCE [LARGE SCALE GENOMIC DNA]</scope>
    <source>
        <strain evidence="16">cv. Da-Ae</strain>
        <tissue evidence="15">Seedling</tissue>
    </source>
</reference>
<dbReference type="PROSITE" id="PS50888">
    <property type="entry name" value="BHLH"/>
    <property type="match status" value="1"/>
</dbReference>
<dbReference type="InterPro" id="IPR058533">
    <property type="entry name" value="Cation_efflux_TM"/>
</dbReference>
<evidence type="ECO:0000256" key="12">
    <source>
        <dbReference type="ARBA" id="ARBA00023242"/>
    </source>
</evidence>
<feature type="domain" description="BHLH" evidence="14">
    <location>
        <begin position="357"/>
        <end position="408"/>
    </location>
</feature>
<dbReference type="SMART" id="SM00353">
    <property type="entry name" value="HLH"/>
    <property type="match status" value="1"/>
</dbReference>
<keyword evidence="11" id="KW-0804">Transcription</keyword>
<dbReference type="Pfam" id="PF16916">
    <property type="entry name" value="ZT_dimer"/>
    <property type="match status" value="1"/>
</dbReference>
<evidence type="ECO:0000256" key="13">
    <source>
        <dbReference type="SAM" id="MobiDB-lite"/>
    </source>
</evidence>
<keyword evidence="8" id="KW-0805">Transcription regulation</keyword>
<evidence type="ECO:0000256" key="6">
    <source>
        <dbReference type="ARBA" id="ARBA00022906"/>
    </source>
</evidence>
<dbReference type="Proteomes" id="UP000824890">
    <property type="component" value="Unassembled WGS sequence"/>
</dbReference>
<dbReference type="Pfam" id="PF01545">
    <property type="entry name" value="Cation_efflux"/>
    <property type="match status" value="1"/>
</dbReference>
<dbReference type="PANTHER" id="PTHR11562">
    <property type="entry name" value="CATION EFFLUX PROTEIN/ ZINC TRANSPORTER"/>
    <property type="match status" value="1"/>
</dbReference>
<evidence type="ECO:0000256" key="7">
    <source>
        <dbReference type="ARBA" id="ARBA00022989"/>
    </source>
</evidence>
<keyword evidence="7" id="KW-1133">Transmembrane helix</keyword>
<dbReference type="Gene3D" id="1.20.1510.10">
    <property type="entry name" value="Cation efflux protein transmembrane domain"/>
    <property type="match status" value="2"/>
</dbReference>
<comment type="caution">
    <text evidence="15">The sequence shown here is derived from an EMBL/GenBank/DDBJ whole genome shotgun (WGS) entry which is preliminary data.</text>
</comment>
<dbReference type="EMBL" id="JAGKQM010000009">
    <property type="protein sequence ID" value="KAH0912563.1"/>
    <property type="molecule type" value="Genomic_DNA"/>
</dbReference>
<gene>
    <name evidence="15" type="ORF">HID58_035884</name>
</gene>
<dbReference type="PANTHER" id="PTHR11562:SF97">
    <property type="entry name" value="METAL TOLERANCE PROTEIN A1"/>
    <property type="match status" value="1"/>
</dbReference>
<evidence type="ECO:0000256" key="10">
    <source>
        <dbReference type="ARBA" id="ARBA00023136"/>
    </source>
</evidence>
<feature type="region of interest" description="Disordered" evidence="13">
    <location>
        <begin position="283"/>
        <end position="354"/>
    </location>
</feature>
<dbReference type="InterPro" id="IPR027469">
    <property type="entry name" value="Cation_efflux_TMD_sf"/>
</dbReference>
<name>A0ABQ8C7L4_BRANA</name>
<evidence type="ECO:0000256" key="9">
    <source>
        <dbReference type="ARBA" id="ARBA00023065"/>
    </source>
</evidence>
<dbReference type="InterPro" id="IPR027470">
    <property type="entry name" value="Cation_efflux_CTD"/>
</dbReference>
<dbReference type="InterPro" id="IPR050681">
    <property type="entry name" value="CDF/SLC30A"/>
</dbReference>
<evidence type="ECO:0000256" key="4">
    <source>
        <dbReference type="ARBA" id="ARBA00022448"/>
    </source>
</evidence>
<evidence type="ECO:0000256" key="3">
    <source>
        <dbReference type="ARBA" id="ARBA00008873"/>
    </source>
</evidence>
<evidence type="ECO:0000259" key="14">
    <source>
        <dbReference type="PROSITE" id="PS50888"/>
    </source>
</evidence>
<keyword evidence="5" id="KW-0812">Transmembrane</keyword>
<dbReference type="Gene3D" id="4.10.280.10">
    <property type="entry name" value="Helix-loop-helix DNA-binding domain"/>
    <property type="match status" value="1"/>
</dbReference>
<protein>
    <recommendedName>
        <fullName evidence="14">BHLH domain-containing protein</fullName>
    </recommendedName>
</protein>
<keyword evidence="10" id="KW-0472">Membrane</keyword>
<keyword evidence="16" id="KW-1185">Reference proteome</keyword>
<feature type="compositionally biased region" description="Polar residues" evidence="13">
    <location>
        <begin position="283"/>
        <end position="322"/>
    </location>
</feature>
<dbReference type="SUPFAM" id="SSF161111">
    <property type="entry name" value="Cation efflux protein transmembrane domain-like"/>
    <property type="match status" value="1"/>
</dbReference>
<dbReference type="Pfam" id="PF00010">
    <property type="entry name" value="HLH"/>
    <property type="match status" value="1"/>
</dbReference>
<evidence type="ECO:0000256" key="8">
    <source>
        <dbReference type="ARBA" id="ARBA00023015"/>
    </source>
</evidence>
<dbReference type="InterPro" id="IPR011598">
    <property type="entry name" value="bHLH_dom"/>
</dbReference>
<accession>A0ABQ8C7L4</accession>
<keyword evidence="4" id="KW-0813">Transport</keyword>
<dbReference type="InterPro" id="IPR036638">
    <property type="entry name" value="HLH_DNA-bd_sf"/>
</dbReference>
<keyword evidence="9" id="KW-0406">Ion transport</keyword>
<evidence type="ECO:0000256" key="5">
    <source>
        <dbReference type="ARBA" id="ARBA00022692"/>
    </source>
</evidence>
<sequence>MLIFYVSKVHIVFLWPMDSTRNKVCGETSCVFSTSPSDAKERSASMRKLSIVVASSWEANPRQSYGFSRIEILGALVSVQLIWLLTGVLVYEAITRLIQQSNDDVNGFFMERRNINVQGAYLHVLGDLIQSVGVMIRGGLIWYNPKWKVIDLICTLVLSGLLETEEVVSVHELHIWAITVGKVLFSCHVKIKQESDDAMVLNKVIDYIRREYRISHVTIQIEQAQSFAFKEEEEEESMQDTVPFLQMLQSEEDPLPFTSFKELLSLQNLQHHWELESYLSHNETNPVSTSSMEVTRQALSSQELPFSRQQDMTVPSSSSTPNSRRKRKTISNPPEVTRGKRKRRKTKPSKDIEEIENQRINHIAVERNRRRQMNEHISSLRSLLPPSYIQRGDQASIVGGAINYAKVLEQVIQSLELQRRTKQSCGVENRVTCVPRIEATLIQNHVNLKVECRKKQGQLLKGIVSLEKLRLTVLHLNISSLSCSSVSYCFNLKMEDDCKLESAEEITKVAHQIFDT</sequence>
<organism evidence="15 16">
    <name type="scientific">Brassica napus</name>
    <name type="common">Rape</name>
    <dbReference type="NCBI Taxonomy" id="3708"/>
    <lineage>
        <taxon>Eukaryota</taxon>
        <taxon>Viridiplantae</taxon>
        <taxon>Streptophyta</taxon>
        <taxon>Embryophyta</taxon>
        <taxon>Tracheophyta</taxon>
        <taxon>Spermatophyta</taxon>
        <taxon>Magnoliopsida</taxon>
        <taxon>eudicotyledons</taxon>
        <taxon>Gunneridae</taxon>
        <taxon>Pentapetalae</taxon>
        <taxon>rosids</taxon>
        <taxon>malvids</taxon>
        <taxon>Brassicales</taxon>
        <taxon>Brassicaceae</taxon>
        <taxon>Brassiceae</taxon>
        <taxon>Brassica</taxon>
    </lineage>
</organism>
<evidence type="ECO:0000313" key="16">
    <source>
        <dbReference type="Proteomes" id="UP000824890"/>
    </source>
</evidence>
<dbReference type="SUPFAM" id="SSF47459">
    <property type="entry name" value="HLH, helix-loop-helix DNA-binding domain"/>
    <property type="match status" value="1"/>
</dbReference>
<evidence type="ECO:0000313" key="15">
    <source>
        <dbReference type="EMBL" id="KAH0912563.1"/>
    </source>
</evidence>
<keyword evidence="6" id="KW-0864">Zinc transport</keyword>
<proteinExistence type="inferred from homology"/>
<evidence type="ECO:0000256" key="11">
    <source>
        <dbReference type="ARBA" id="ARBA00023163"/>
    </source>
</evidence>
<comment type="similarity">
    <text evidence="3">Belongs to the cation diffusion facilitator (CDF) transporter (TC 2.A.4) family. SLC30A subfamily.</text>
</comment>
<evidence type="ECO:0000256" key="2">
    <source>
        <dbReference type="ARBA" id="ARBA00004141"/>
    </source>
</evidence>
<keyword evidence="6" id="KW-0862">Zinc</keyword>
<evidence type="ECO:0000256" key="1">
    <source>
        <dbReference type="ARBA" id="ARBA00004123"/>
    </source>
</evidence>
<keyword evidence="12" id="KW-0539">Nucleus</keyword>
<comment type="subcellular location">
    <subcellularLocation>
        <location evidence="2">Membrane</location>
        <topology evidence="2">Multi-pass membrane protein</topology>
    </subcellularLocation>
    <subcellularLocation>
        <location evidence="1">Nucleus</location>
    </subcellularLocation>
</comment>